<organism evidence="1 2">
    <name type="scientific">Miniphocaeibacter halophilus</name>
    <dbReference type="NCBI Taxonomy" id="2931922"/>
    <lineage>
        <taxon>Bacteria</taxon>
        <taxon>Bacillati</taxon>
        <taxon>Bacillota</taxon>
        <taxon>Tissierellia</taxon>
        <taxon>Tissierellales</taxon>
        <taxon>Peptoniphilaceae</taxon>
        <taxon>Miniphocaeibacter</taxon>
    </lineage>
</organism>
<keyword evidence="2" id="KW-1185">Reference proteome</keyword>
<accession>A0AC61N1X7</accession>
<reference evidence="1 2" key="1">
    <citation type="journal article" date="2022" name="Int. J. Syst. Evol. Microbiol.">
        <title>Miniphocaeibacter halophilus sp. nov., an ammonium-tolerant acetate-producing bacterium isolated from a biogas system.</title>
        <authorList>
            <person name="Schnurer A."/>
            <person name="Singh A."/>
            <person name="Bi S."/>
            <person name="Qiao W."/>
            <person name="Westerholm M."/>
        </authorList>
    </citation>
    <scope>NUCLEOTIDE SEQUENCE [LARGE SCALE GENOMIC DNA]</scope>
    <source>
        <strain evidence="1 2">AMB_01</strain>
    </source>
</reference>
<protein>
    <submittedName>
        <fullName evidence="1">DUF1048 domain-containing protein</fullName>
    </submittedName>
</protein>
<name>A0AC61N1X7_9FIRM</name>
<evidence type="ECO:0000313" key="2">
    <source>
        <dbReference type="Proteomes" id="UP000595814"/>
    </source>
</evidence>
<gene>
    <name evidence="1" type="ORF">JFY71_04475</name>
</gene>
<proteinExistence type="predicted"/>
<sequence>MKYKDLLEINEELKGKLNREYYNVFKDVNNYITIKIGNNIDSKVIMNDILNMFVEAQERKEEIGNIIGNERDIKEFCDNMIESYGKITFKEKYIEFFTEFSLMLAGMPVILYLLEMLIGKTKLFQPLVISLEVVLYWIVIWSLSVIYRLIVKRSKPTDREFIGFYYYLMAFVIIIIFLMLMDRLKFSEFLITVDFKILVVTVIIGTILSVITIKAINRKIDKVLK</sequence>
<dbReference type="EMBL" id="CP066744">
    <property type="protein sequence ID" value="QQK08793.1"/>
    <property type="molecule type" value="Genomic_DNA"/>
</dbReference>
<dbReference type="Proteomes" id="UP000595814">
    <property type="component" value="Chromosome"/>
</dbReference>
<evidence type="ECO:0000313" key="1">
    <source>
        <dbReference type="EMBL" id="QQK08793.1"/>
    </source>
</evidence>